<reference evidence="2" key="3">
    <citation type="submission" date="2010-09" db="EMBL/GenBank/DDBJ databases">
        <title>Annotation of Gaeumannomyces graminis var. tritici R3-111a-1.</title>
        <authorList>
            <consortium name="The Broad Institute Genome Sequencing Platform"/>
            <person name="Ma L.-J."/>
            <person name="Dead R."/>
            <person name="Young S.K."/>
            <person name="Zeng Q."/>
            <person name="Gargeya S."/>
            <person name="Fitzgerald M."/>
            <person name="Haas B."/>
            <person name="Abouelleil A."/>
            <person name="Alvarado L."/>
            <person name="Arachchi H.M."/>
            <person name="Berlin A."/>
            <person name="Brown A."/>
            <person name="Chapman S.B."/>
            <person name="Chen Z."/>
            <person name="Dunbar C."/>
            <person name="Freedman E."/>
            <person name="Gearin G."/>
            <person name="Gellesch M."/>
            <person name="Goldberg J."/>
            <person name="Griggs A."/>
            <person name="Gujja S."/>
            <person name="Heiman D."/>
            <person name="Howarth C."/>
            <person name="Larson L."/>
            <person name="Lui A."/>
            <person name="MacDonald P.J.P."/>
            <person name="Mehta T."/>
            <person name="Montmayeur A."/>
            <person name="Murphy C."/>
            <person name="Neiman D."/>
            <person name="Pearson M."/>
            <person name="Priest M."/>
            <person name="Roberts A."/>
            <person name="Saif S."/>
            <person name="Shea T."/>
            <person name="Shenoy N."/>
            <person name="Sisk P."/>
            <person name="Stolte C."/>
            <person name="Sykes S."/>
            <person name="Yandava C."/>
            <person name="Wortman J."/>
            <person name="Nusbaum C."/>
            <person name="Birren B."/>
        </authorList>
    </citation>
    <scope>NUCLEOTIDE SEQUENCE</scope>
    <source>
        <strain evidence="2">R3-111a-1</strain>
    </source>
</reference>
<dbReference type="EMBL" id="GL385402">
    <property type="protein sequence ID" value="EJT70293.1"/>
    <property type="molecule type" value="Genomic_DNA"/>
</dbReference>
<dbReference type="Proteomes" id="UP000006039">
    <property type="component" value="Unassembled WGS sequence"/>
</dbReference>
<dbReference type="VEuPathDB" id="FungiDB:GGTG_12466"/>
<reference evidence="4" key="1">
    <citation type="submission" date="2010-07" db="EMBL/GenBank/DDBJ databases">
        <title>The genome sequence of Gaeumannomyces graminis var. tritici strain R3-111a-1.</title>
        <authorList>
            <consortium name="The Broad Institute Genome Sequencing Platform"/>
            <person name="Ma L.-J."/>
            <person name="Dead R."/>
            <person name="Young S."/>
            <person name="Zeng Q."/>
            <person name="Koehrsen M."/>
            <person name="Alvarado L."/>
            <person name="Berlin A."/>
            <person name="Chapman S.B."/>
            <person name="Chen Z."/>
            <person name="Freedman E."/>
            <person name="Gellesch M."/>
            <person name="Goldberg J."/>
            <person name="Griggs A."/>
            <person name="Gujja S."/>
            <person name="Heilman E.R."/>
            <person name="Heiman D."/>
            <person name="Hepburn T."/>
            <person name="Howarth C."/>
            <person name="Jen D."/>
            <person name="Larson L."/>
            <person name="Mehta T."/>
            <person name="Neiman D."/>
            <person name="Pearson M."/>
            <person name="Roberts A."/>
            <person name="Saif S."/>
            <person name="Shea T."/>
            <person name="Shenoy N."/>
            <person name="Sisk P."/>
            <person name="Stolte C."/>
            <person name="Sykes S."/>
            <person name="Walk T."/>
            <person name="White J."/>
            <person name="Yandava C."/>
            <person name="Haas B."/>
            <person name="Nusbaum C."/>
            <person name="Birren B."/>
        </authorList>
    </citation>
    <scope>NUCLEOTIDE SEQUENCE [LARGE SCALE GENOMIC DNA]</scope>
    <source>
        <strain evidence="4">R3-111a-1</strain>
    </source>
</reference>
<evidence type="ECO:0000313" key="2">
    <source>
        <dbReference type="EMBL" id="EJT70293.1"/>
    </source>
</evidence>
<dbReference type="GeneID" id="20352924"/>
<dbReference type="EnsemblFungi" id="EJT70293">
    <property type="protein sequence ID" value="EJT70293"/>
    <property type="gene ID" value="GGTG_12466"/>
</dbReference>
<dbReference type="AlphaFoldDB" id="J3PG39"/>
<evidence type="ECO:0000313" key="4">
    <source>
        <dbReference type="Proteomes" id="UP000006039"/>
    </source>
</evidence>
<evidence type="ECO:0000256" key="1">
    <source>
        <dbReference type="SAM" id="MobiDB-lite"/>
    </source>
</evidence>
<proteinExistence type="predicted"/>
<reference evidence="3" key="4">
    <citation type="journal article" date="2015" name="G3 (Bethesda)">
        <title>Genome sequences of three phytopathogenic species of the Magnaporthaceae family of fungi.</title>
        <authorList>
            <person name="Okagaki L.H."/>
            <person name="Nunes C.C."/>
            <person name="Sailsbery J."/>
            <person name="Clay B."/>
            <person name="Brown D."/>
            <person name="John T."/>
            <person name="Oh Y."/>
            <person name="Young N."/>
            <person name="Fitzgerald M."/>
            <person name="Haas B.J."/>
            <person name="Zeng Q."/>
            <person name="Young S."/>
            <person name="Adiconis X."/>
            <person name="Fan L."/>
            <person name="Levin J.Z."/>
            <person name="Mitchell T.K."/>
            <person name="Okubara P.A."/>
            <person name="Farman M.L."/>
            <person name="Kohn L.M."/>
            <person name="Birren B."/>
            <person name="Ma L.-J."/>
            <person name="Dean R.A."/>
        </authorList>
    </citation>
    <scope>NUCLEOTIDE SEQUENCE</scope>
    <source>
        <strain evidence="3">R3-111a-1</strain>
    </source>
</reference>
<protein>
    <submittedName>
        <fullName evidence="2 3">Uncharacterized protein</fullName>
    </submittedName>
</protein>
<sequence length="271" mass="29093">MQGTKCKRKKCNSRDESDRKNRKPGRTDRGTMEPWRGAFDKPSLPRPRHASDVAGSGRARGFSALGQPSHAGGYTGTQAPTVTASSLSCCRDGPRARIGHPPRADRDGPRTGPAKAQARRWEKNSGIHTTLTAPTSSLGQVPLRRRCLVPEGELAAVGGGGGGGGAMYRISPGAAAVVERRAHWPCAPYRPPPLLLPVPHWRARSLTPLRPRAGVGRDGCNTTSARVSWARWQGRQRTGDAAAGQVGELVPCQRQTGRRGRGREHEQSSQC</sequence>
<reference evidence="3" key="5">
    <citation type="submission" date="2018-04" db="UniProtKB">
        <authorList>
            <consortium name="EnsemblFungi"/>
        </authorList>
    </citation>
    <scope>IDENTIFICATION</scope>
    <source>
        <strain evidence="3">R3-111a-1</strain>
    </source>
</reference>
<organism evidence="2">
    <name type="scientific">Gaeumannomyces tritici (strain R3-111a-1)</name>
    <name type="common">Wheat and barley take-all root rot fungus</name>
    <name type="synonym">Gaeumannomyces graminis var. tritici</name>
    <dbReference type="NCBI Taxonomy" id="644352"/>
    <lineage>
        <taxon>Eukaryota</taxon>
        <taxon>Fungi</taxon>
        <taxon>Dikarya</taxon>
        <taxon>Ascomycota</taxon>
        <taxon>Pezizomycotina</taxon>
        <taxon>Sordariomycetes</taxon>
        <taxon>Sordariomycetidae</taxon>
        <taxon>Magnaporthales</taxon>
        <taxon>Magnaporthaceae</taxon>
        <taxon>Gaeumannomyces</taxon>
    </lineage>
</organism>
<feature type="region of interest" description="Disordered" evidence="1">
    <location>
        <begin position="1"/>
        <end position="134"/>
    </location>
</feature>
<feature type="compositionally biased region" description="Polar residues" evidence="1">
    <location>
        <begin position="76"/>
        <end position="88"/>
    </location>
</feature>
<reference evidence="2" key="2">
    <citation type="submission" date="2010-07" db="EMBL/GenBank/DDBJ databases">
        <authorList>
            <consortium name="The Broad Institute Genome Sequencing Platform"/>
            <consortium name="Broad Institute Genome Sequencing Center for Infectious Disease"/>
            <person name="Ma L.-J."/>
            <person name="Dead R."/>
            <person name="Young S."/>
            <person name="Zeng Q."/>
            <person name="Koehrsen M."/>
            <person name="Alvarado L."/>
            <person name="Berlin A."/>
            <person name="Chapman S.B."/>
            <person name="Chen Z."/>
            <person name="Freedman E."/>
            <person name="Gellesch M."/>
            <person name="Goldberg J."/>
            <person name="Griggs A."/>
            <person name="Gujja S."/>
            <person name="Heilman E.R."/>
            <person name="Heiman D."/>
            <person name="Hepburn T."/>
            <person name="Howarth C."/>
            <person name="Jen D."/>
            <person name="Larson L."/>
            <person name="Mehta T."/>
            <person name="Neiman D."/>
            <person name="Pearson M."/>
            <person name="Roberts A."/>
            <person name="Saif S."/>
            <person name="Shea T."/>
            <person name="Shenoy N."/>
            <person name="Sisk P."/>
            <person name="Stolte C."/>
            <person name="Sykes S."/>
            <person name="Walk T."/>
            <person name="White J."/>
            <person name="Yandava C."/>
            <person name="Haas B."/>
            <person name="Nusbaum C."/>
            <person name="Birren B."/>
        </authorList>
    </citation>
    <scope>NUCLEOTIDE SEQUENCE</scope>
    <source>
        <strain evidence="2">R3-111a-1</strain>
    </source>
</reference>
<accession>J3PG39</accession>
<keyword evidence="4" id="KW-1185">Reference proteome</keyword>
<name>J3PG39_GAET3</name>
<feature type="compositionally biased region" description="Basic residues" evidence="1">
    <location>
        <begin position="1"/>
        <end position="11"/>
    </location>
</feature>
<dbReference type="RefSeq" id="XP_009228627.1">
    <property type="nucleotide sequence ID" value="XM_009230363.1"/>
</dbReference>
<feature type="region of interest" description="Disordered" evidence="1">
    <location>
        <begin position="236"/>
        <end position="271"/>
    </location>
</feature>
<feature type="compositionally biased region" description="Basic and acidic residues" evidence="1">
    <location>
        <begin position="12"/>
        <end position="31"/>
    </location>
</feature>
<evidence type="ECO:0000313" key="3">
    <source>
        <dbReference type="EnsemblFungi" id="EJT70293"/>
    </source>
</evidence>
<gene>
    <name evidence="3" type="primary">20352924</name>
    <name evidence="2" type="ORF">GGTG_12466</name>
</gene>
<dbReference type="HOGENOM" id="CLU_1026893_0_0_1"/>